<evidence type="ECO:0000259" key="2">
    <source>
        <dbReference type="Pfam" id="PF13472"/>
    </source>
</evidence>
<dbReference type="Gene3D" id="3.40.50.1110">
    <property type="entry name" value="SGNH hydrolase"/>
    <property type="match status" value="1"/>
</dbReference>
<accession>A0A1E5SKI0</accession>
<gene>
    <name evidence="3" type="ORF">BFP71_08545</name>
</gene>
<sequence length="216" mass="24718">MRLALTLSLIFVTINLWAQDPKRFAEEVSQFAGTEDNYPSKNRILFTGSSSIRLWVDFKSYFPNHNVINTGFGGSETSDLIVYKDQLISNFKPKQVFIYEGDNDINSGEDPLFVLAELSALVIDLIKKEKIENIVLISAKPSIARWELRESYKKFNTGLSRLAELSDNISYVDVWSPMLKEDGSLKKDIFIEDGLHMNKKGYDLWIKEIEPLLISK</sequence>
<organism evidence="3 4">
    <name type="scientific">Roseivirga misakiensis</name>
    <dbReference type="NCBI Taxonomy" id="1563681"/>
    <lineage>
        <taxon>Bacteria</taxon>
        <taxon>Pseudomonadati</taxon>
        <taxon>Bacteroidota</taxon>
        <taxon>Cytophagia</taxon>
        <taxon>Cytophagales</taxon>
        <taxon>Roseivirgaceae</taxon>
        <taxon>Roseivirga</taxon>
    </lineage>
</organism>
<dbReference type="Proteomes" id="UP000095552">
    <property type="component" value="Unassembled WGS sequence"/>
</dbReference>
<protein>
    <recommendedName>
        <fullName evidence="2">SGNH hydrolase-type esterase domain-containing protein</fullName>
    </recommendedName>
</protein>
<dbReference type="STRING" id="1563681.BFP71_08545"/>
<feature type="signal peptide" evidence="1">
    <location>
        <begin position="1"/>
        <end position="18"/>
    </location>
</feature>
<dbReference type="Pfam" id="PF13472">
    <property type="entry name" value="Lipase_GDSL_2"/>
    <property type="match status" value="1"/>
</dbReference>
<keyword evidence="4" id="KW-1185">Reference proteome</keyword>
<dbReference type="SUPFAM" id="SSF52266">
    <property type="entry name" value="SGNH hydrolase"/>
    <property type="match status" value="1"/>
</dbReference>
<keyword evidence="1" id="KW-0732">Signal</keyword>
<dbReference type="AlphaFoldDB" id="A0A1E5SKI0"/>
<dbReference type="OrthoDB" id="9790057at2"/>
<name>A0A1E5SKI0_9BACT</name>
<dbReference type="InterPro" id="IPR036514">
    <property type="entry name" value="SGNH_hydro_sf"/>
</dbReference>
<proteinExistence type="predicted"/>
<reference evidence="3 4" key="1">
    <citation type="submission" date="2016-08" db="EMBL/GenBank/DDBJ databases">
        <title>Draft genome of Fabibacter sp. strain SK-8.</title>
        <authorList>
            <person name="Wong S.-K."/>
            <person name="Hamasaki K."/>
            <person name="Yoshizawa S."/>
        </authorList>
    </citation>
    <scope>NUCLEOTIDE SEQUENCE [LARGE SCALE GENOMIC DNA]</scope>
    <source>
        <strain evidence="3 4">SK-8</strain>
    </source>
</reference>
<evidence type="ECO:0000256" key="1">
    <source>
        <dbReference type="SAM" id="SignalP"/>
    </source>
</evidence>
<dbReference type="EMBL" id="MDGQ01000005">
    <property type="protein sequence ID" value="OEJ99611.1"/>
    <property type="molecule type" value="Genomic_DNA"/>
</dbReference>
<feature type="chain" id="PRO_5009185091" description="SGNH hydrolase-type esterase domain-containing protein" evidence="1">
    <location>
        <begin position="19"/>
        <end position="216"/>
    </location>
</feature>
<evidence type="ECO:0000313" key="4">
    <source>
        <dbReference type="Proteomes" id="UP000095552"/>
    </source>
</evidence>
<feature type="domain" description="SGNH hydrolase-type esterase" evidence="2">
    <location>
        <begin position="61"/>
        <end position="204"/>
    </location>
</feature>
<evidence type="ECO:0000313" key="3">
    <source>
        <dbReference type="EMBL" id="OEJ99611.1"/>
    </source>
</evidence>
<dbReference type="GO" id="GO:0016788">
    <property type="term" value="F:hydrolase activity, acting on ester bonds"/>
    <property type="evidence" value="ECO:0007669"/>
    <property type="project" value="UniProtKB-ARBA"/>
</dbReference>
<comment type="caution">
    <text evidence="3">The sequence shown here is derived from an EMBL/GenBank/DDBJ whole genome shotgun (WGS) entry which is preliminary data.</text>
</comment>
<dbReference type="RefSeq" id="WP_069835073.1">
    <property type="nucleotide sequence ID" value="NZ_MDGQ01000005.1"/>
</dbReference>
<dbReference type="InterPro" id="IPR013830">
    <property type="entry name" value="SGNH_hydro"/>
</dbReference>